<evidence type="ECO:0000259" key="3">
    <source>
        <dbReference type="Pfam" id="PF21984"/>
    </source>
</evidence>
<dbReference type="InterPro" id="IPR053162">
    <property type="entry name" value="DnaD"/>
</dbReference>
<proteinExistence type="inferred from homology"/>
<evidence type="ECO:0000256" key="1">
    <source>
        <dbReference type="ARBA" id="ARBA00093462"/>
    </source>
</evidence>
<name>A0ABU5ZJQ2_9BACL</name>
<comment type="caution">
    <text evidence="4">The sequence shown here is derived from an EMBL/GenBank/DDBJ whole genome shotgun (WGS) entry which is preliminary data.</text>
</comment>
<evidence type="ECO:0000313" key="5">
    <source>
        <dbReference type="Proteomes" id="UP001310386"/>
    </source>
</evidence>
<dbReference type="InterPro" id="IPR006343">
    <property type="entry name" value="DnaB/C_C"/>
</dbReference>
<dbReference type="PANTHER" id="PTHR37293:SF6">
    <property type="entry name" value="DNA REPLICATION PROTEIN DNAD"/>
    <property type="match status" value="1"/>
</dbReference>
<dbReference type="SUPFAM" id="SSF158499">
    <property type="entry name" value="DnaD domain-like"/>
    <property type="match status" value="1"/>
</dbReference>
<dbReference type="Pfam" id="PF07261">
    <property type="entry name" value="DnaB_2"/>
    <property type="match status" value="1"/>
</dbReference>
<evidence type="ECO:0000259" key="2">
    <source>
        <dbReference type="Pfam" id="PF07261"/>
    </source>
</evidence>
<accession>A0ABU5ZJQ2</accession>
<dbReference type="InterPro" id="IPR034829">
    <property type="entry name" value="DnaD-like_sf"/>
</dbReference>
<keyword evidence="5" id="KW-1185">Reference proteome</keyword>
<dbReference type="Gene3D" id="1.10.10.630">
    <property type="entry name" value="DnaD domain-like"/>
    <property type="match status" value="1"/>
</dbReference>
<dbReference type="PANTHER" id="PTHR37293">
    <property type="entry name" value="PHAGE REPLICATION PROTEIN-RELATED"/>
    <property type="match status" value="1"/>
</dbReference>
<feature type="domain" description="DnaD N-terminal" evidence="3">
    <location>
        <begin position="12"/>
        <end position="107"/>
    </location>
</feature>
<comment type="similarity">
    <text evidence="1">Belongs to the DnaB/DnaD family.</text>
</comment>
<evidence type="ECO:0000313" key="4">
    <source>
        <dbReference type="EMBL" id="MEB3101310.1"/>
    </source>
</evidence>
<dbReference type="EMBL" id="JAYJLD010000007">
    <property type="protein sequence ID" value="MEB3101310.1"/>
    <property type="molecule type" value="Genomic_DNA"/>
</dbReference>
<sequence length="222" mass="25771">MMLAMREGTVSVPHMLLKHYRKLRLSELEVMLIIHLLAFKEKEQKDFPTIEEIQSRMTASGEQVIQTLERLLKEHWLEIDEETEADTGIRYERYNLTGVYRKLAAAEETMRSLQVSGANSGRSEALGGAGYTISKDKGRNMFTIFEREFARPLSPMECETISGWLDQDKYAEELILAALKEAVFAGKLHFRYIDRILLEWSRNRVFNAEQAKAFTQKFRGER</sequence>
<protein>
    <submittedName>
        <fullName evidence="4">DnaD domain-containing protein</fullName>
    </submittedName>
</protein>
<organism evidence="4 5">
    <name type="scientific">Ferviditalea candida</name>
    <dbReference type="NCBI Taxonomy" id="3108399"/>
    <lineage>
        <taxon>Bacteria</taxon>
        <taxon>Bacillati</taxon>
        <taxon>Bacillota</taxon>
        <taxon>Bacilli</taxon>
        <taxon>Bacillales</taxon>
        <taxon>Paenibacillaceae</taxon>
        <taxon>Ferviditalea</taxon>
    </lineage>
</organism>
<dbReference type="InterPro" id="IPR053843">
    <property type="entry name" value="DnaD_N"/>
</dbReference>
<reference evidence="4" key="1">
    <citation type="submission" date="2023-12" db="EMBL/GenBank/DDBJ databases">
        <title>Fervidustalea candida gen. nov., sp. nov., a novel member of the family Paenibacillaceae isolated from a geothermal area.</title>
        <authorList>
            <person name="Li W.-J."/>
            <person name="Jiao J.-Y."/>
            <person name="Chen Y."/>
        </authorList>
    </citation>
    <scope>NUCLEOTIDE SEQUENCE</scope>
    <source>
        <strain evidence="4">SYSU GA230002</strain>
    </source>
</reference>
<dbReference type="NCBIfam" id="TIGR01446">
    <property type="entry name" value="DnaD_dom"/>
    <property type="match status" value="1"/>
</dbReference>
<dbReference type="InterPro" id="IPR036388">
    <property type="entry name" value="WH-like_DNA-bd_sf"/>
</dbReference>
<dbReference type="Proteomes" id="UP001310386">
    <property type="component" value="Unassembled WGS sequence"/>
</dbReference>
<dbReference type="Pfam" id="PF21984">
    <property type="entry name" value="DnaD_N"/>
    <property type="match status" value="1"/>
</dbReference>
<dbReference type="Gene3D" id="1.10.10.10">
    <property type="entry name" value="Winged helix-like DNA-binding domain superfamily/Winged helix DNA-binding domain"/>
    <property type="match status" value="1"/>
</dbReference>
<feature type="domain" description="DnaB/C C-terminal" evidence="2">
    <location>
        <begin position="142"/>
        <end position="214"/>
    </location>
</feature>
<gene>
    <name evidence="4" type="ORF">VF724_06490</name>
</gene>